<name>A0A923LPC7_9FIRM</name>
<dbReference type="SUPFAM" id="SSF48452">
    <property type="entry name" value="TPR-like"/>
    <property type="match status" value="1"/>
</dbReference>
<feature type="domain" description="Zinc-ribbon" evidence="4">
    <location>
        <begin position="2"/>
        <end position="24"/>
    </location>
</feature>
<keyword evidence="7" id="KW-1185">Reference proteome</keyword>
<reference evidence="6" key="1">
    <citation type="submission" date="2020-08" db="EMBL/GenBank/DDBJ databases">
        <title>Genome public.</title>
        <authorList>
            <person name="Liu C."/>
            <person name="Sun Q."/>
        </authorList>
    </citation>
    <scope>NUCLEOTIDE SEQUENCE</scope>
    <source>
        <strain evidence="6">BX1005</strain>
    </source>
</reference>
<feature type="domain" description="GH29D-like beta-sandwich" evidence="5">
    <location>
        <begin position="309"/>
        <end position="374"/>
    </location>
</feature>
<evidence type="ECO:0000259" key="4">
    <source>
        <dbReference type="Pfam" id="PF13240"/>
    </source>
</evidence>
<evidence type="ECO:0000256" key="2">
    <source>
        <dbReference type="SAM" id="MobiDB-lite"/>
    </source>
</evidence>
<dbReference type="Gene3D" id="1.25.40.10">
    <property type="entry name" value="Tetratricopeptide repeat domain"/>
    <property type="match status" value="1"/>
</dbReference>
<evidence type="ECO:0000256" key="3">
    <source>
        <dbReference type="SAM" id="Phobius"/>
    </source>
</evidence>
<evidence type="ECO:0000313" key="6">
    <source>
        <dbReference type="EMBL" id="MBC5713831.1"/>
    </source>
</evidence>
<dbReference type="InterPro" id="IPR059177">
    <property type="entry name" value="GH29D-like_dom"/>
</dbReference>
<protein>
    <submittedName>
        <fullName evidence="6">Chitobiase/beta-hexosaminidase C-terminal domain-containing protein</fullName>
    </submittedName>
</protein>
<dbReference type="PROSITE" id="PS50005">
    <property type="entry name" value="TPR"/>
    <property type="match status" value="1"/>
</dbReference>
<gene>
    <name evidence="6" type="ORF">H8S17_06305</name>
</gene>
<keyword evidence="1" id="KW-0802">TPR repeat</keyword>
<evidence type="ECO:0000313" key="7">
    <source>
        <dbReference type="Proteomes" id="UP000606720"/>
    </source>
</evidence>
<feature type="region of interest" description="Disordered" evidence="2">
    <location>
        <begin position="49"/>
        <end position="68"/>
    </location>
</feature>
<dbReference type="InterPro" id="IPR026870">
    <property type="entry name" value="Zinc_ribbon_dom"/>
</dbReference>
<dbReference type="InterPro" id="IPR011990">
    <property type="entry name" value="TPR-like_helical_dom_sf"/>
</dbReference>
<evidence type="ECO:0000256" key="1">
    <source>
        <dbReference type="PROSITE-ProRule" id="PRU00339"/>
    </source>
</evidence>
<keyword evidence="3" id="KW-0472">Membrane</keyword>
<dbReference type="Pfam" id="PF13290">
    <property type="entry name" value="CHB_HEX_C_1"/>
    <property type="match status" value="2"/>
</dbReference>
<comment type="caution">
    <text evidence="6">The sequence shown here is derived from an EMBL/GenBank/DDBJ whole genome shotgun (WGS) entry which is preliminary data.</text>
</comment>
<dbReference type="Proteomes" id="UP000606720">
    <property type="component" value="Unassembled WGS sequence"/>
</dbReference>
<dbReference type="EMBL" id="JACOPH010000003">
    <property type="protein sequence ID" value="MBC5713831.1"/>
    <property type="molecule type" value="Genomic_DNA"/>
</dbReference>
<dbReference type="SMART" id="SM00028">
    <property type="entry name" value="TPR"/>
    <property type="match status" value="1"/>
</dbReference>
<feature type="compositionally biased region" description="Polar residues" evidence="2">
    <location>
        <begin position="49"/>
        <end position="65"/>
    </location>
</feature>
<dbReference type="RefSeq" id="WP_186866647.1">
    <property type="nucleotide sequence ID" value="NZ_JACOPH010000003.1"/>
</dbReference>
<feature type="transmembrane region" description="Helical" evidence="3">
    <location>
        <begin position="78"/>
        <end position="99"/>
    </location>
</feature>
<proteinExistence type="predicted"/>
<dbReference type="Pfam" id="PF13240">
    <property type="entry name" value="Zn_Ribbon_1"/>
    <property type="match status" value="1"/>
</dbReference>
<accession>A0A923LPC7</accession>
<evidence type="ECO:0000259" key="5">
    <source>
        <dbReference type="Pfam" id="PF13290"/>
    </source>
</evidence>
<organism evidence="6 7">
    <name type="scientific">Roseburia zhanii</name>
    <dbReference type="NCBI Taxonomy" id="2763064"/>
    <lineage>
        <taxon>Bacteria</taxon>
        <taxon>Bacillati</taxon>
        <taxon>Bacillota</taxon>
        <taxon>Clostridia</taxon>
        <taxon>Lachnospirales</taxon>
        <taxon>Lachnospiraceae</taxon>
        <taxon>Roseburia</taxon>
    </lineage>
</organism>
<dbReference type="AlphaFoldDB" id="A0A923LPC7"/>
<keyword evidence="3" id="KW-1133">Transmembrane helix</keyword>
<feature type="domain" description="GH29D-like beta-sandwich" evidence="5">
    <location>
        <begin position="227"/>
        <end position="291"/>
    </location>
</feature>
<dbReference type="InterPro" id="IPR019734">
    <property type="entry name" value="TPR_rpt"/>
</dbReference>
<sequence>MKCKKCGAEIPKGKLYCSVCGAEVQLVPDYNFLEDDMLSDIIQNGAGKNITSSKHNSASQTTDPISSKKKVPAKKKKVYIISGICLVLVIAVFTAFFVYQDIQKKHQNSYSYQYEQGIKYQSAKDYDAAIVSFQNALRLRPDDTDTEDRLLEIYEKTKDDDAMILLLQKRLKRDPADTSSCKKLIEIYDKNAEYDTILSLCEEVKGSSMLDLFSDYLVDQPKFSNISGTYEHPLTISITSEKDYDIFYTDNGTDPVEYGKRYHDPISLKEEGTTILKAVTKNEKGIYSEPVTATYTIRYEPPAMPKVTPASGTYTEPQTITISVPSDCKAYYTWDGSDPTESSTLYTGALEMPAGNQILSVILINSAGLKSNIYRVNYVYMP</sequence>
<feature type="repeat" description="TPR" evidence="1">
    <location>
        <begin position="110"/>
        <end position="143"/>
    </location>
</feature>
<keyword evidence="3" id="KW-0812">Transmembrane</keyword>